<proteinExistence type="predicted"/>
<evidence type="ECO:0000313" key="2">
    <source>
        <dbReference type="EMBL" id="CAF4001616.1"/>
    </source>
</evidence>
<feature type="chain" id="PRO_5036235736" evidence="1">
    <location>
        <begin position="25"/>
        <end position="179"/>
    </location>
</feature>
<evidence type="ECO:0000313" key="3">
    <source>
        <dbReference type="EMBL" id="CAF4002211.1"/>
    </source>
</evidence>
<accession>A0A819P2D8</accession>
<dbReference type="PANTHER" id="PTHR37475:SF1">
    <property type="entry name" value="ZYGOTE-SPECIFIC PROTEIN"/>
    <property type="match status" value="1"/>
</dbReference>
<dbReference type="EMBL" id="CAJOAZ010003349">
    <property type="protein sequence ID" value="CAF4002211.1"/>
    <property type="molecule type" value="Genomic_DNA"/>
</dbReference>
<dbReference type="Proteomes" id="UP000663844">
    <property type="component" value="Unassembled WGS sequence"/>
</dbReference>
<evidence type="ECO:0000313" key="4">
    <source>
        <dbReference type="Proteomes" id="UP000663881"/>
    </source>
</evidence>
<name>A0A819P2D8_9BILA</name>
<dbReference type="EMBL" id="CAJOAY010003093">
    <property type="protein sequence ID" value="CAF4001616.1"/>
    <property type="molecule type" value="Genomic_DNA"/>
</dbReference>
<dbReference type="Proteomes" id="UP000663881">
    <property type="component" value="Unassembled WGS sequence"/>
</dbReference>
<dbReference type="AlphaFoldDB" id="A0A819P2D8"/>
<gene>
    <name evidence="2" type="ORF">OKA104_LOCUS29819</name>
    <name evidence="3" type="ORF">OXD698_LOCUS29589</name>
</gene>
<organism evidence="2 4">
    <name type="scientific">Adineta steineri</name>
    <dbReference type="NCBI Taxonomy" id="433720"/>
    <lineage>
        <taxon>Eukaryota</taxon>
        <taxon>Metazoa</taxon>
        <taxon>Spiralia</taxon>
        <taxon>Gnathifera</taxon>
        <taxon>Rotifera</taxon>
        <taxon>Eurotatoria</taxon>
        <taxon>Bdelloidea</taxon>
        <taxon>Adinetida</taxon>
        <taxon>Adinetidae</taxon>
        <taxon>Adineta</taxon>
    </lineage>
</organism>
<dbReference type="PANTHER" id="PTHR37475">
    <property type="entry name" value="ZYGOTE-SPECIFIC CLASS V COPY B GENE PROTEIN"/>
    <property type="match status" value="1"/>
</dbReference>
<feature type="signal peptide" evidence="1">
    <location>
        <begin position="1"/>
        <end position="24"/>
    </location>
</feature>
<comment type="caution">
    <text evidence="2">The sequence shown here is derived from an EMBL/GenBank/DDBJ whole genome shotgun (WGS) entry which is preliminary data.</text>
</comment>
<keyword evidence="1" id="KW-0732">Signal</keyword>
<evidence type="ECO:0000256" key="1">
    <source>
        <dbReference type="SAM" id="SignalP"/>
    </source>
</evidence>
<sequence length="179" mass="18872">MNYSKALALIIFLNLIFCVSFSDGGIIGALCASVGGYGLCQTACNAGWVSCYAAAGLVAGVSTGGAALPLAAIGCNAIQGTCMASCALSFLLVSELETKVKAWEKRHKVITNEIASTDTALNIFKKEEKKEHIKKNFVTDLVDTAAAKVDKKLCGQLLLDRKAGYIVIVGDRNSGKIKY</sequence>
<protein>
    <submittedName>
        <fullName evidence="2">Uncharacterized protein</fullName>
    </submittedName>
</protein>
<reference evidence="2" key="1">
    <citation type="submission" date="2021-02" db="EMBL/GenBank/DDBJ databases">
        <authorList>
            <person name="Nowell W R."/>
        </authorList>
    </citation>
    <scope>NUCLEOTIDE SEQUENCE</scope>
</reference>